<protein>
    <submittedName>
        <fullName evidence="2">Uncharacterized protein</fullName>
    </submittedName>
</protein>
<proteinExistence type="predicted"/>
<keyword evidence="3" id="KW-1185">Reference proteome</keyword>
<name>A0ABN9W9F7_9DINO</name>
<dbReference type="Proteomes" id="UP001189429">
    <property type="component" value="Unassembled WGS sequence"/>
</dbReference>
<reference evidence="2" key="1">
    <citation type="submission" date="2023-10" db="EMBL/GenBank/DDBJ databases">
        <authorList>
            <person name="Chen Y."/>
            <person name="Shah S."/>
            <person name="Dougan E. K."/>
            <person name="Thang M."/>
            <person name="Chan C."/>
        </authorList>
    </citation>
    <scope>NUCLEOTIDE SEQUENCE [LARGE SCALE GENOMIC DNA]</scope>
</reference>
<accession>A0ABN9W9F7</accession>
<feature type="region of interest" description="Disordered" evidence="1">
    <location>
        <begin position="115"/>
        <end position="148"/>
    </location>
</feature>
<gene>
    <name evidence="2" type="ORF">PCOR1329_LOCUS65222</name>
</gene>
<comment type="caution">
    <text evidence="2">The sequence shown here is derived from an EMBL/GenBank/DDBJ whole genome shotgun (WGS) entry which is preliminary data.</text>
</comment>
<organism evidence="2 3">
    <name type="scientific">Prorocentrum cordatum</name>
    <dbReference type="NCBI Taxonomy" id="2364126"/>
    <lineage>
        <taxon>Eukaryota</taxon>
        <taxon>Sar</taxon>
        <taxon>Alveolata</taxon>
        <taxon>Dinophyceae</taxon>
        <taxon>Prorocentrales</taxon>
        <taxon>Prorocentraceae</taxon>
        <taxon>Prorocentrum</taxon>
    </lineage>
</organism>
<evidence type="ECO:0000313" key="3">
    <source>
        <dbReference type="Proteomes" id="UP001189429"/>
    </source>
</evidence>
<evidence type="ECO:0000313" key="2">
    <source>
        <dbReference type="EMBL" id="CAK0882807.1"/>
    </source>
</evidence>
<sequence length="255" mass="26006">MLPASFGGGTAAAPTSGAAAAPSACGAAACGVAAPDGGLLLQLSEAIAAGEAEAARALARELALRRAPLAVELDREAASSALRRQLQALRRGSAQSVEEAVAWLAQASALGGMPLASLPRPPGEAQGPSLAPKARAGDAGGPAASAGPTREQLLGLMESMETAGAVLDVVSKHRPRFTAEMVAEALRLVARKLPSAQHGHHLVLRWVEDCGGFLCSHCGAEVCGRRDACFGCDSCEFDLCCPCLWEYLKSAQPCI</sequence>
<dbReference type="EMBL" id="CAUYUJ010018341">
    <property type="protein sequence ID" value="CAK0882807.1"/>
    <property type="molecule type" value="Genomic_DNA"/>
</dbReference>
<evidence type="ECO:0000256" key="1">
    <source>
        <dbReference type="SAM" id="MobiDB-lite"/>
    </source>
</evidence>